<dbReference type="PROSITE" id="PS50042">
    <property type="entry name" value="CNMP_BINDING_3"/>
    <property type="match status" value="1"/>
</dbReference>
<reference evidence="2 3" key="1">
    <citation type="submission" date="2017-08" db="EMBL/GenBank/DDBJ databases">
        <title>Complete Genome Sequence of Streptomyces formicae KY5, the formicamycin producer.</title>
        <authorList>
            <person name="Holmes N.A."/>
            <person name="Devine R."/>
            <person name="Qin Z."/>
            <person name="Seipke R.F."/>
            <person name="Wilkinson B."/>
            <person name="Hutchings M.I."/>
        </authorList>
    </citation>
    <scope>NUCLEOTIDE SEQUENCE [LARGE SCALE GENOMIC DNA]</scope>
    <source>
        <strain evidence="2 3">KY5</strain>
    </source>
</reference>
<dbReference type="KEGG" id="sfk:KY5_7222"/>
<dbReference type="InterPro" id="IPR018490">
    <property type="entry name" value="cNMP-bd_dom_sf"/>
</dbReference>
<feature type="domain" description="Cyclic nucleotide-binding" evidence="1">
    <location>
        <begin position="7"/>
        <end position="46"/>
    </location>
</feature>
<accession>A0A291QK88</accession>
<keyword evidence="3" id="KW-1185">Reference proteome</keyword>
<dbReference type="InterPro" id="IPR000595">
    <property type="entry name" value="cNMP-bd_dom"/>
</dbReference>
<dbReference type="AlphaFoldDB" id="A0A291QK88"/>
<gene>
    <name evidence="2" type="ORF">KY5_7222</name>
</gene>
<evidence type="ECO:0000313" key="2">
    <source>
        <dbReference type="EMBL" id="ATL32240.1"/>
    </source>
</evidence>
<evidence type="ECO:0000313" key="3">
    <source>
        <dbReference type="Proteomes" id="UP000221011"/>
    </source>
</evidence>
<proteinExistence type="predicted"/>
<dbReference type="EMBL" id="CP022685">
    <property type="protein sequence ID" value="ATL32240.1"/>
    <property type="molecule type" value="Genomic_DNA"/>
</dbReference>
<protein>
    <recommendedName>
        <fullName evidence="1">Cyclic nucleotide-binding domain-containing protein</fullName>
    </recommendedName>
</protein>
<name>A0A291QK88_9ACTN</name>
<organism evidence="2 3">
    <name type="scientific">Streptomyces formicae</name>
    <dbReference type="NCBI Taxonomy" id="1616117"/>
    <lineage>
        <taxon>Bacteria</taxon>
        <taxon>Bacillati</taxon>
        <taxon>Actinomycetota</taxon>
        <taxon>Actinomycetes</taxon>
        <taxon>Kitasatosporales</taxon>
        <taxon>Streptomycetaceae</taxon>
        <taxon>Streptomyces</taxon>
    </lineage>
</organism>
<dbReference type="SUPFAM" id="SSF51206">
    <property type="entry name" value="cAMP-binding domain-like"/>
    <property type="match status" value="1"/>
</dbReference>
<sequence length="57" mass="6305">MSNVTTVLSALPTEHRDRLMRIAREVSFPVGTRIFEQGGRADRFWLFPPCGSGGARG</sequence>
<evidence type="ECO:0000259" key="1">
    <source>
        <dbReference type="PROSITE" id="PS50042"/>
    </source>
</evidence>
<dbReference type="Proteomes" id="UP000221011">
    <property type="component" value="Chromosome"/>
</dbReference>